<reference evidence="1 3" key="1">
    <citation type="submission" date="2015-09" db="EMBL/GenBank/DDBJ databases">
        <authorList>
            <consortium name="Pathogen Informatics"/>
        </authorList>
    </citation>
    <scope>NUCLEOTIDE SEQUENCE [LARGE SCALE GENOMIC DNA]</scope>
    <source>
        <strain evidence="1 3">2789STDY5834865</strain>
    </source>
</reference>
<dbReference type="Proteomes" id="UP000251853">
    <property type="component" value="Unassembled WGS sequence"/>
</dbReference>
<dbReference type="EMBL" id="CZAB01000096">
    <property type="protein sequence ID" value="CUQ15100.1"/>
    <property type="molecule type" value="Genomic_DNA"/>
</dbReference>
<evidence type="ECO:0000313" key="2">
    <source>
        <dbReference type="EMBL" id="SQB14129.1"/>
    </source>
</evidence>
<proteinExistence type="predicted"/>
<reference evidence="2 4" key="2">
    <citation type="submission" date="2018-06" db="EMBL/GenBank/DDBJ databases">
        <authorList>
            <consortium name="Pathogen Informatics"/>
            <person name="Doyle S."/>
        </authorList>
    </citation>
    <scope>NUCLEOTIDE SEQUENCE [LARGE SCALE GENOMIC DNA]</scope>
    <source>
        <strain evidence="2 4">NCTC11224</strain>
    </source>
</reference>
<dbReference type="RefSeq" id="WP_057573037.1">
    <property type="nucleotide sequence ID" value="NZ_CZAB01000096.1"/>
</dbReference>
<dbReference type="Proteomes" id="UP000095512">
    <property type="component" value="Unassembled WGS sequence"/>
</dbReference>
<name>A0A174U630_9FIRM</name>
<dbReference type="EMBL" id="UAVW01000015">
    <property type="protein sequence ID" value="SQB14129.1"/>
    <property type="molecule type" value="Genomic_DNA"/>
</dbReference>
<evidence type="ECO:0000313" key="3">
    <source>
        <dbReference type="Proteomes" id="UP000095512"/>
    </source>
</evidence>
<sequence>MTHDDVLALMEAIKAATGCPYAYHHFAEGESPDPPFLCFLYPDEAEFGADNTVYHAFNHLDIEVYTDLKAPELEQKVEAVLSDYELFYHKSEVWIEEEKMYEVLYELTV</sequence>
<keyword evidence="4" id="KW-1185">Reference proteome</keyword>
<evidence type="ECO:0000313" key="1">
    <source>
        <dbReference type="EMBL" id="CUQ15100.1"/>
    </source>
</evidence>
<evidence type="ECO:0000313" key="4">
    <source>
        <dbReference type="Proteomes" id="UP000251853"/>
    </source>
</evidence>
<protein>
    <submittedName>
        <fullName evidence="1">Phage-like protein</fullName>
    </submittedName>
</protein>
<organism evidence="1 3">
    <name type="scientific">Enterocloster clostridioformis</name>
    <dbReference type="NCBI Taxonomy" id="1531"/>
    <lineage>
        <taxon>Bacteria</taxon>
        <taxon>Bacillati</taxon>
        <taxon>Bacillota</taxon>
        <taxon>Clostridia</taxon>
        <taxon>Lachnospirales</taxon>
        <taxon>Lachnospiraceae</taxon>
        <taxon>Enterocloster</taxon>
    </lineage>
</organism>
<accession>A0A174U630</accession>
<gene>
    <name evidence="1" type="ORF">ERS852480_04996</name>
    <name evidence="2" type="ORF">NCTC11224_03160</name>
</gene>
<dbReference type="AlphaFoldDB" id="A0A174U630"/>